<reference evidence="2" key="1">
    <citation type="journal article" date="2016" name="Nature">
        <title>Genome evolution in the allotetraploid frog Xenopus laevis.</title>
        <authorList>
            <person name="Session A.M."/>
            <person name="Uno Y."/>
            <person name="Kwon T."/>
            <person name="Chapman J.A."/>
            <person name="Toyoda A."/>
            <person name="Takahashi S."/>
            <person name="Fukui A."/>
            <person name="Hikosaka A."/>
            <person name="Suzuki A."/>
            <person name="Kondo M."/>
            <person name="van Heeringen S.J."/>
            <person name="Quigley I."/>
            <person name="Heinz S."/>
            <person name="Ogino H."/>
            <person name="Ochi H."/>
            <person name="Hellsten U."/>
            <person name="Lyons J.B."/>
            <person name="Simakov O."/>
            <person name="Putnam N."/>
            <person name="Stites J."/>
            <person name="Kuroki Y."/>
            <person name="Tanaka T."/>
            <person name="Michiue T."/>
            <person name="Watanabe M."/>
            <person name="Bogdanovic O."/>
            <person name="Lister R."/>
            <person name="Georgiou G."/>
            <person name="Paranjpe S.S."/>
            <person name="van Kruijsbergen I."/>
            <person name="Shu S."/>
            <person name="Carlson J."/>
            <person name="Kinoshita T."/>
            <person name="Ohta Y."/>
            <person name="Mawaribuchi S."/>
            <person name="Jenkins J."/>
            <person name="Grimwood J."/>
            <person name="Schmutz J."/>
            <person name="Mitros T."/>
            <person name="Mozaffari S.V."/>
            <person name="Suzuki Y."/>
            <person name="Haramoto Y."/>
            <person name="Yamamoto T.S."/>
            <person name="Takagi C."/>
            <person name="Heald R."/>
            <person name="Miller K."/>
            <person name="Haudenschild C."/>
            <person name="Kitzman J."/>
            <person name="Nakayama T."/>
            <person name="Izutsu Y."/>
            <person name="Robert J."/>
            <person name="Fortriede J."/>
            <person name="Burns K."/>
            <person name="Lotay V."/>
            <person name="Karimi K."/>
            <person name="Yasuoka Y."/>
            <person name="Dichmann D.S."/>
            <person name="Flajnik M.F."/>
            <person name="Houston D.W."/>
            <person name="Shendure J."/>
            <person name="DuPasquier L."/>
            <person name="Vize P.D."/>
            <person name="Zorn A.M."/>
            <person name="Ito M."/>
            <person name="Marcotte E.M."/>
            <person name="Wallingford J.B."/>
            <person name="Ito Y."/>
            <person name="Asashima M."/>
            <person name="Ueno N."/>
            <person name="Matsuda Y."/>
            <person name="Veenstra G.J."/>
            <person name="Fujiyama A."/>
            <person name="Harland R.M."/>
            <person name="Taira M."/>
            <person name="Rokhsar D.S."/>
        </authorList>
    </citation>
    <scope>NUCLEOTIDE SEQUENCE [LARGE SCALE GENOMIC DNA]</scope>
    <source>
        <strain evidence="2">J</strain>
    </source>
</reference>
<gene>
    <name evidence="1" type="ORF">XELAEV_18025346mg</name>
</gene>
<organism evidence="1 2">
    <name type="scientific">Xenopus laevis</name>
    <name type="common">African clawed frog</name>
    <dbReference type="NCBI Taxonomy" id="8355"/>
    <lineage>
        <taxon>Eukaryota</taxon>
        <taxon>Metazoa</taxon>
        <taxon>Chordata</taxon>
        <taxon>Craniata</taxon>
        <taxon>Vertebrata</taxon>
        <taxon>Euteleostomi</taxon>
        <taxon>Amphibia</taxon>
        <taxon>Batrachia</taxon>
        <taxon>Anura</taxon>
        <taxon>Pipoidea</taxon>
        <taxon>Pipidae</taxon>
        <taxon>Xenopodinae</taxon>
        <taxon>Xenopus</taxon>
        <taxon>Xenopus</taxon>
    </lineage>
</organism>
<dbReference type="Proteomes" id="UP000694892">
    <property type="component" value="Chromosome 4S"/>
</dbReference>
<protein>
    <submittedName>
        <fullName evidence="1">Uncharacterized protein</fullName>
    </submittedName>
</protein>
<proteinExistence type="predicted"/>
<dbReference type="EMBL" id="CM004473">
    <property type="protein sequence ID" value="OCT82812.1"/>
    <property type="molecule type" value="Genomic_DNA"/>
</dbReference>
<accession>A0A974D1W1</accession>
<dbReference type="AlphaFoldDB" id="A0A974D1W1"/>
<name>A0A974D1W1_XENLA</name>
<evidence type="ECO:0000313" key="2">
    <source>
        <dbReference type="Proteomes" id="UP000694892"/>
    </source>
</evidence>
<evidence type="ECO:0000313" key="1">
    <source>
        <dbReference type="EMBL" id="OCT82812.1"/>
    </source>
</evidence>
<sequence>MRQTGEGGGRVRPVFLSCDCMEDSEKEQDLCEKPTQCLLKGASGGLLYSITCSGSCLGYATPKGKNDLKDFIYLNYYLYQAKAGPS</sequence>